<reference evidence="2" key="1">
    <citation type="submission" date="2020-07" db="EMBL/GenBank/DDBJ databases">
        <authorList>
            <person name="Camacho E."/>
        </authorList>
    </citation>
    <scope>NUCLEOTIDE SEQUENCE</scope>
    <source>
        <strain evidence="2">MPO218</strain>
    </source>
</reference>
<dbReference type="AlphaFoldDB" id="A0A975CZ12"/>
<dbReference type="EMBL" id="CP059319">
    <property type="protein sequence ID" value="QTH19624.1"/>
    <property type="molecule type" value="Genomic_DNA"/>
</dbReference>
<evidence type="ECO:0000313" key="3">
    <source>
        <dbReference type="Proteomes" id="UP000664914"/>
    </source>
</evidence>
<evidence type="ECO:0000313" key="2">
    <source>
        <dbReference type="EMBL" id="QTH19624.1"/>
    </source>
</evidence>
<protein>
    <submittedName>
        <fullName evidence="2">Uncharacterized protein</fullName>
    </submittedName>
</protein>
<evidence type="ECO:0000256" key="1">
    <source>
        <dbReference type="SAM" id="Coils"/>
    </source>
</evidence>
<dbReference type="Proteomes" id="UP000664914">
    <property type="component" value="Chromosome"/>
</dbReference>
<keyword evidence="1" id="KW-0175">Coiled coil</keyword>
<name>A0A975CZ12_9SPHN</name>
<dbReference type="RefSeq" id="WP_208631606.1">
    <property type="nucleotide sequence ID" value="NZ_CP059319.1"/>
</dbReference>
<gene>
    <name evidence="2" type="ORF">HRJ34_14700</name>
</gene>
<reference evidence="2" key="2">
    <citation type="submission" date="2021-04" db="EMBL/GenBank/DDBJ databases">
        <title>Isolation and genomic analysis of the ibuprofen-degrading bacterium Sphingomonas strain MPO218.</title>
        <authorList>
            <person name="Aulestia M."/>
            <person name="Flores A."/>
            <person name="Mangas E.L."/>
            <person name="Perez-Pulido A.J."/>
            <person name="Santero E."/>
            <person name="Camacho E.M."/>
        </authorList>
    </citation>
    <scope>NUCLEOTIDE SEQUENCE</scope>
    <source>
        <strain evidence="2">MPO218</strain>
    </source>
</reference>
<accession>A0A975CZ12</accession>
<proteinExistence type="predicted"/>
<sequence>MKITVVRYRRLQSHKHGYGHDAFEAEAQVDDGETAEEAVAALREWVDGQLAAAAKVLDLRDTVELLTHEVEVQTRTRDRLKSEAEEYRKITKAGTDLYNLAVQAGRSDLVDLFADEIPF</sequence>
<feature type="coiled-coil region" evidence="1">
    <location>
        <begin position="63"/>
        <end position="90"/>
    </location>
</feature>
<organism evidence="2 3">
    <name type="scientific">Rhizorhabdus wittichii</name>
    <dbReference type="NCBI Taxonomy" id="160791"/>
    <lineage>
        <taxon>Bacteria</taxon>
        <taxon>Pseudomonadati</taxon>
        <taxon>Pseudomonadota</taxon>
        <taxon>Alphaproteobacteria</taxon>
        <taxon>Sphingomonadales</taxon>
        <taxon>Sphingomonadaceae</taxon>
        <taxon>Rhizorhabdus</taxon>
    </lineage>
</organism>